<comment type="similarity">
    <text evidence="2">Belongs to the arthropod CHH/MIH/GIH/VIH hormone family.</text>
</comment>
<dbReference type="InterPro" id="IPR035957">
    <property type="entry name" value="Crust_neurohorm_sf"/>
</dbReference>
<dbReference type="PANTHER" id="PTHR35981:SF2">
    <property type="entry name" value="ION TRANSPORT PEPTIDE, ISOFORM C"/>
    <property type="match status" value="1"/>
</dbReference>
<feature type="disulfide bond" evidence="7">
    <location>
        <begin position="65"/>
        <end position="81"/>
    </location>
</feature>
<feature type="disulfide bond" evidence="7">
    <location>
        <begin position="49"/>
        <end position="85"/>
    </location>
</feature>
<dbReference type="InterPro" id="IPR018251">
    <property type="entry name" value="Crust_neurhormone_CS"/>
</dbReference>
<evidence type="ECO:0000256" key="8">
    <source>
        <dbReference type="SAM" id="SignalP"/>
    </source>
</evidence>
<dbReference type="Proteomes" id="UP000677054">
    <property type="component" value="Unassembled WGS sequence"/>
</dbReference>
<dbReference type="GO" id="GO:0005576">
    <property type="term" value="C:extracellular region"/>
    <property type="evidence" value="ECO:0007669"/>
    <property type="project" value="UniProtKB-SubCell"/>
</dbReference>
<feature type="disulfide bond" evidence="7">
    <location>
        <begin position="68"/>
        <end position="94"/>
    </location>
</feature>
<feature type="signal peptide" evidence="8">
    <location>
        <begin position="1"/>
        <end position="26"/>
    </location>
</feature>
<evidence type="ECO:0000256" key="2">
    <source>
        <dbReference type="ARBA" id="ARBA00005447"/>
    </source>
</evidence>
<dbReference type="InterPro" id="IPR001166">
    <property type="entry name" value="Hyperglycemic"/>
</dbReference>
<dbReference type="GO" id="GO:0007218">
    <property type="term" value="P:neuropeptide signaling pathway"/>
    <property type="evidence" value="ECO:0007669"/>
    <property type="project" value="UniProtKB-KW"/>
</dbReference>
<dbReference type="InterPro" id="IPR031098">
    <property type="entry name" value="Crust_neurohorm"/>
</dbReference>
<dbReference type="Pfam" id="PF01147">
    <property type="entry name" value="Crust_neurohorm"/>
    <property type="match status" value="1"/>
</dbReference>
<evidence type="ECO:0000256" key="4">
    <source>
        <dbReference type="ARBA" id="ARBA00022702"/>
    </source>
</evidence>
<proteinExistence type="inferred from homology"/>
<sequence>MHCSERSIPWRTPLIAMSLFMVVTSAYPSKDPEGIITDLSKKSFQDLQCKGMFHKATFARLDQVCEDCFTVYMNPDIHSKCRERCFNNKIFRGCLDALLLSHEKEVYDNMVDYVGGW</sequence>
<evidence type="ECO:0000313" key="10">
    <source>
        <dbReference type="Proteomes" id="UP000677054"/>
    </source>
</evidence>
<dbReference type="EMBL" id="LR901523">
    <property type="protein sequence ID" value="CAD7248815.1"/>
    <property type="molecule type" value="Genomic_DNA"/>
</dbReference>
<evidence type="ECO:0000313" key="9">
    <source>
        <dbReference type="EMBL" id="CAD7248815.1"/>
    </source>
</evidence>
<dbReference type="EMBL" id="CAJPEV010002006">
    <property type="protein sequence ID" value="CAG0895286.1"/>
    <property type="molecule type" value="Genomic_DNA"/>
</dbReference>
<keyword evidence="5 7" id="KW-1015">Disulfide bond</keyword>
<comment type="subcellular location">
    <subcellularLocation>
        <location evidence="1">Secreted</location>
    </subcellularLocation>
</comment>
<reference evidence="9" key="1">
    <citation type="submission" date="2020-11" db="EMBL/GenBank/DDBJ databases">
        <authorList>
            <person name="Tran Van P."/>
        </authorList>
    </citation>
    <scope>NUCLEOTIDE SEQUENCE</scope>
</reference>
<evidence type="ECO:0000256" key="5">
    <source>
        <dbReference type="ARBA" id="ARBA00023157"/>
    </source>
</evidence>
<evidence type="ECO:0000256" key="1">
    <source>
        <dbReference type="ARBA" id="ARBA00004613"/>
    </source>
</evidence>
<protein>
    <submittedName>
        <fullName evidence="9">Uncharacterized protein</fullName>
    </submittedName>
</protein>
<keyword evidence="8" id="KW-0732">Signal</keyword>
<gene>
    <name evidence="9" type="ORF">DSTB1V02_LOCUS8622</name>
</gene>
<dbReference type="OrthoDB" id="6330469at2759"/>
<keyword evidence="4" id="KW-0372">Hormone</keyword>
<name>A0A7R8XJF7_9CRUS</name>
<dbReference type="GO" id="GO:0007623">
    <property type="term" value="P:circadian rhythm"/>
    <property type="evidence" value="ECO:0007669"/>
    <property type="project" value="TreeGrafter"/>
</dbReference>
<organism evidence="9">
    <name type="scientific">Darwinula stevensoni</name>
    <dbReference type="NCBI Taxonomy" id="69355"/>
    <lineage>
        <taxon>Eukaryota</taxon>
        <taxon>Metazoa</taxon>
        <taxon>Ecdysozoa</taxon>
        <taxon>Arthropoda</taxon>
        <taxon>Crustacea</taxon>
        <taxon>Oligostraca</taxon>
        <taxon>Ostracoda</taxon>
        <taxon>Podocopa</taxon>
        <taxon>Podocopida</taxon>
        <taxon>Darwinulocopina</taxon>
        <taxon>Darwinuloidea</taxon>
        <taxon>Darwinulidae</taxon>
        <taxon>Darwinula</taxon>
    </lineage>
</organism>
<keyword evidence="10" id="KW-1185">Reference proteome</keyword>
<feature type="chain" id="PRO_5036402544" evidence="8">
    <location>
        <begin position="27"/>
        <end position="117"/>
    </location>
</feature>
<dbReference type="PRINTS" id="PR00548">
    <property type="entry name" value="HYPRGLYCEMC1"/>
</dbReference>
<dbReference type="AlphaFoldDB" id="A0A7R8XJF7"/>
<dbReference type="InterPro" id="IPR000346">
    <property type="entry name" value="Hyperglycemic1"/>
</dbReference>
<dbReference type="Gene3D" id="1.10.2010.10">
    <property type="entry name" value="Crustacean CHH/MIH/GIH neurohormone"/>
    <property type="match status" value="1"/>
</dbReference>
<keyword evidence="6" id="KW-0527">Neuropeptide</keyword>
<accession>A0A7R8XJF7</accession>
<evidence type="ECO:0000256" key="3">
    <source>
        <dbReference type="ARBA" id="ARBA00022525"/>
    </source>
</evidence>
<evidence type="ECO:0000256" key="7">
    <source>
        <dbReference type="PIRSR" id="PIRSR631098-51"/>
    </source>
</evidence>
<keyword evidence="3" id="KW-0964">Secreted</keyword>
<evidence type="ECO:0000256" key="6">
    <source>
        <dbReference type="ARBA" id="ARBA00023320"/>
    </source>
</evidence>
<dbReference type="PRINTS" id="PR00550">
    <property type="entry name" value="HYPRGLYCEMIC"/>
</dbReference>
<dbReference type="SUPFAM" id="SSF81778">
    <property type="entry name" value="Crustacean CHH/MIH/GIH neurohormone"/>
    <property type="match status" value="1"/>
</dbReference>
<dbReference type="PROSITE" id="PS01250">
    <property type="entry name" value="CHH_MIH_GIH"/>
    <property type="match status" value="1"/>
</dbReference>
<dbReference type="PANTHER" id="PTHR35981">
    <property type="entry name" value="ION TRANSPORT PEPTIDE, ISOFORM C"/>
    <property type="match status" value="1"/>
</dbReference>
<dbReference type="GO" id="GO:0005184">
    <property type="term" value="F:neuropeptide hormone activity"/>
    <property type="evidence" value="ECO:0007669"/>
    <property type="project" value="InterPro"/>
</dbReference>